<protein>
    <submittedName>
        <fullName evidence="2">Uncharacterized protein</fullName>
    </submittedName>
</protein>
<evidence type="ECO:0000256" key="1">
    <source>
        <dbReference type="SAM" id="MobiDB-lite"/>
    </source>
</evidence>
<evidence type="ECO:0000313" key="2">
    <source>
        <dbReference type="EMBL" id="GAA5032730.1"/>
    </source>
</evidence>
<name>A0ABP9JJR7_9ACTN</name>
<accession>A0ABP9JJR7</accession>
<sequence length="73" mass="7648">MRWELKSRALERGITTSAALRRSLASHGLVISAGKMSGPARALRDRAMTENPSRAGEAGPSAITELGPRAGCS</sequence>
<gene>
    <name evidence="2" type="ORF">GCM10023335_75540</name>
</gene>
<proteinExistence type="predicted"/>
<dbReference type="EMBL" id="BAABKB010000039">
    <property type="protein sequence ID" value="GAA5032730.1"/>
    <property type="molecule type" value="Genomic_DNA"/>
</dbReference>
<evidence type="ECO:0000313" key="3">
    <source>
        <dbReference type="Proteomes" id="UP001501759"/>
    </source>
</evidence>
<comment type="caution">
    <text evidence="2">The sequence shown here is derived from an EMBL/GenBank/DDBJ whole genome shotgun (WGS) entry which is preliminary data.</text>
</comment>
<feature type="region of interest" description="Disordered" evidence="1">
    <location>
        <begin position="37"/>
        <end position="73"/>
    </location>
</feature>
<keyword evidence="3" id="KW-1185">Reference proteome</keyword>
<organism evidence="2 3">
    <name type="scientific">Streptomyces siamensis</name>
    <dbReference type="NCBI Taxonomy" id="1274986"/>
    <lineage>
        <taxon>Bacteria</taxon>
        <taxon>Bacillati</taxon>
        <taxon>Actinomycetota</taxon>
        <taxon>Actinomycetes</taxon>
        <taxon>Kitasatosporales</taxon>
        <taxon>Streptomycetaceae</taxon>
        <taxon>Streptomyces</taxon>
    </lineage>
</organism>
<reference evidence="3" key="1">
    <citation type="journal article" date="2019" name="Int. J. Syst. Evol. Microbiol.">
        <title>The Global Catalogue of Microorganisms (GCM) 10K type strain sequencing project: providing services to taxonomists for standard genome sequencing and annotation.</title>
        <authorList>
            <consortium name="The Broad Institute Genomics Platform"/>
            <consortium name="The Broad Institute Genome Sequencing Center for Infectious Disease"/>
            <person name="Wu L."/>
            <person name="Ma J."/>
        </authorList>
    </citation>
    <scope>NUCLEOTIDE SEQUENCE [LARGE SCALE GENOMIC DNA]</scope>
    <source>
        <strain evidence="3">JCM 18409</strain>
    </source>
</reference>
<dbReference type="Proteomes" id="UP001501759">
    <property type="component" value="Unassembled WGS sequence"/>
</dbReference>